<sequence length="120" mass="12838">MIAATPSMFPKQDWSATRRHALTATQVVGQLAQLPGWRLSGDGADVAIEKTFTFANYHETMAFVNAVAFIAHAQDHHPDLSVHYGRCTVRLNTHDVGGISATDIDCAARIDALLAPGAPA</sequence>
<dbReference type="AlphaFoldDB" id="A0A1G9TM68"/>
<dbReference type="Gene3D" id="3.30.1360.20">
    <property type="entry name" value="Transcriptional coactivator/pterin dehydratase"/>
    <property type="match status" value="1"/>
</dbReference>
<gene>
    <name evidence="5" type="ORF">SAMN05428957_106221</name>
</gene>
<keyword evidence="6" id="KW-1185">Reference proteome</keyword>
<proteinExistence type="inferred from homology"/>
<dbReference type="CDD" id="cd00488">
    <property type="entry name" value="PCD_DCoH"/>
    <property type="match status" value="1"/>
</dbReference>
<name>A0A1G9TM68_9BURK</name>
<dbReference type="InterPro" id="IPR036428">
    <property type="entry name" value="PCD_sf"/>
</dbReference>
<dbReference type="Pfam" id="PF01329">
    <property type="entry name" value="Pterin_4a"/>
    <property type="match status" value="1"/>
</dbReference>
<dbReference type="HAMAP" id="MF_00434">
    <property type="entry name" value="Pterin_4_alpha"/>
    <property type="match status" value="1"/>
</dbReference>
<dbReference type="GO" id="GO:0006729">
    <property type="term" value="P:tetrahydrobiopterin biosynthetic process"/>
    <property type="evidence" value="ECO:0007669"/>
    <property type="project" value="InterPro"/>
</dbReference>
<accession>A0A1G9TM68</accession>
<organism evidence="5 6">
    <name type="scientific">Oryzisolibacter propanilivorax</name>
    <dbReference type="NCBI Taxonomy" id="1527607"/>
    <lineage>
        <taxon>Bacteria</taxon>
        <taxon>Pseudomonadati</taxon>
        <taxon>Pseudomonadota</taxon>
        <taxon>Betaproteobacteria</taxon>
        <taxon>Burkholderiales</taxon>
        <taxon>Comamonadaceae</taxon>
        <taxon>Oryzisolibacter</taxon>
    </lineage>
</organism>
<dbReference type="STRING" id="1527607.SAMN05428957_106221"/>
<dbReference type="OrthoDB" id="9794987at2"/>
<evidence type="ECO:0000313" key="5">
    <source>
        <dbReference type="EMBL" id="SDM48866.1"/>
    </source>
</evidence>
<dbReference type="PANTHER" id="PTHR12599">
    <property type="entry name" value="PTERIN-4-ALPHA-CARBINOLAMINE DEHYDRATASE"/>
    <property type="match status" value="1"/>
</dbReference>
<dbReference type="PANTHER" id="PTHR12599:SF0">
    <property type="entry name" value="PTERIN-4-ALPHA-CARBINOLAMINE DEHYDRATASE"/>
    <property type="match status" value="1"/>
</dbReference>
<dbReference type="RefSeq" id="WP_091570411.1">
    <property type="nucleotide sequence ID" value="NZ_FNHP01000006.1"/>
</dbReference>
<protein>
    <recommendedName>
        <fullName evidence="4">Putative pterin-4-alpha-carbinolamine dehydratase</fullName>
        <shortName evidence="4">PHS</shortName>
        <ecNumber evidence="4">4.2.1.96</ecNumber>
    </recommendedName>
    <alternativeName>
        <fullName evidence="4">4-alpha-hydroxy-tetrahydropterin dehydratase</fullName>
    </alternativeName>
    <alternativeName>
        <fullName evidence="4">Pterin carbinolamine dehydratase</fullName>
        <shortName evidence="4">PCD</shortName>
    </alternativeName>
</protein>
<evidence type="ECO:0000256" key="4">
    <source>
        <dbReference type="HAMAP-Rule" id="MF_00434"/>
    </source>
</evidence>
<dbReference type="GO" id="GO:0008124">
    <property type="term" value="F:4-alpha-hydroxytetrahydrobiopterin dehydratase activity"/>
    <property type="evidence" value="ECO:0007669"/>
    <property type="project" value="UniProtKB-UniRule"/>
</dbReference>
<evidence type="ECO:0000256" key="3">
    <source>
        <dbReference type="ARBA" id="ARBA00023239"/>
    </source>
</evidence>
<comment type="similarity">
    <text evidence="2 4">Belongs to the pterin-4-alpha-carbinolamine dehydratase family.</text>
</comment>
<dbReference type="EC" id="4.2.1.96" evidence="4"/>
<dbReference type="EMBL" id="FNHP01000006">
    <property type="protein sequence ID" value="SDM48866.1"/>
    <property type="molecule type" value="Genomic_DNA"/>
</dbReference>
<dbReference type="SUPFAM" id="SSF55248">
    <property type="entry name" value="PCD-like"/>
    <property type="match status" value="1"/>
</dbReference>
<evidence type="ECO:0000256" key="2">
    <source>
        <dbReference type="ARBA" id="ARBA00006472"/>
    </source>
</evidence>
<keyword evidence="3 4" id="KW-0456">Lyase</keyword>
<dbReference type="InterPro" id="IPR001533">
    <property type="entry name" value="Pterin_deHydtase"/>
</dbReference>
<dbReference type="NCBIfam" id="NF002017">
    <property type="entry name" value="PRK00823.1-2"/>
    <property type="match status" value="1"/>
</dbReference>
<dbReference type="Proteomes" id="UP000198552">
    <property type="component" value="Unassembled WGS sequence"/>
</dbReference>
<comment type="catalytic activity">
    <reaction evidence="1 4">
        <text>(4aS,6R)-4a-hydroxy-L-erythro-5,6,7,8-tetrahydrobiopterin = (6R)-L-erythro-6,7-dihydrobiopterin + H2O</text>
        <dbReference type="Rhea" id="RHEA:11920"/>
        <dbReference type="ChEBI" id="CHEBI:15377"/>
        <dbReference type="ChEBI" id="CHEBI:15642"/>
        <dbReference type="ChEBI" id="CHEBI:43120"/>
        <dbReference type="EC" id="4.2.1.96"/>
    </reaction>
</comment>
<reference evidence="6" key="1">
    <citation type="submission" date="2016-10" db="EMBL/GenBank/DDBJ databases">
        <authorList>
            <person name="Varghese N."/>
            <person name="Submissions S."/>
        </authorList>
    </citation>
    <scope>NUCLEOTIDE SEQUENCE [LARGE SCALE GENOMIC DNA]</scope>
    <source>
        <strain evidence="6">EPL6</strain>
    </source>
</reference>
<evidence type="ECO:0000313" key="6">
    <source>
        <dbReference type="Proteomes" id="UP000198552"/>
    </source>
</evidence>
<evidence type="ECO:0000256" key="1">
    <source>
        <dbReference type="ARBA" id="ARBA00001554"/>
    </source>
</evidence>